<evidence type="ECO:0000256" key="4">
    <source>
        <dbReference type="ARBA" id="ARBA00022989"/>
    </source>
</evidence>
<gene>
    <name evidence="7" type="primary">Clcn2</name>
    <name evidence="7" type="ORF">SNEC2469_LOCUS6949</name>
</gene>
<dbReference type="GO" id="GO:0005247">
    <property type="term" value="F:voltage-gated chloride channel activity"/>
    <property type="evidence" value="ECO:0007669"/>
    <property type="project" value="TreeGrafter"/>
</dbReference>
<keyword evidence="8" id="KW-1185">Reference proteome</keyword>
<dbReference type="SUPFAM" id="SSF81340">
    <property type="entry name" value="Clc chloride channel"/>
    <property type="match status" value="1"/>
</dbReference>
<dbReference type="GO" id="GO:0005886">
    <property type="term" value="C:plasma membrane"/>
    <property type="evidence" value="ECO:0007669"/>
    <property type="project" value="TreeGrafter"/>
</dbReference>
<dbReference type="EMBL" id="CAJNJA010011956">
    <property type="protein sequence ID" value="CAE7284592.1"/>
    <property type="molecule type" value="Genomic_DNA"/>
</dbReference>
<dbReference type="OrthoDB" id="4564at2759"/>
<dbReference type="Gene3D" id="1.10.3080.10">
    <property type="entry name" value="Clc chloride channel"/>
    <property type="match status" value="1"/>
</dbReference>
<keyword evidence="3" id="KW-0677">Repeat</keyword>
<accession>A0A812MXF2</accession>
<dbReference type="Proteomes" id="UP000601435">
    <property type="component" value="Unassembled WGS sequence"/>
</dbReference>
<evidence type="ECO:0000256" key="5">
    <source>
        <dbReference type="ARBA" id="ARBA00023136"/>
    </source>
</evidence>
<keyword evidence="5 6" id="KW-0472">Membrane</keyword>
<feature type="transmembrane region" description="Helical" evidence="6">
    <location>
        <begin position="60"/>
        <end position="78"/>
    </location>
</feature>
<evidence type="ECO:0000256" key="3">
    <source>
        <dbReference type="ARBA" id="ARBA00022737"/>
    </source>
</evidence>
<feature type="non-terminal residue" evidence="7">
    <location>
        <position position="1"/>
    </location>
</feature>
<evidence type="ECO:0000256" key="6">
    <source>
        <dbReference type="SAM" id="Phobius"/>
    </source>
</evidence>
<dbReference type="PANTHER" id="PTHR45720:SF10">
    <property type="entry name" value="CHLORIDE CHANNEL PROTEIN 2"/>
    <property type="match status" value="1"/>
</dbReference>
<dbReference type="InterPro" id="IPR001807">
    <property type="entry name" value="ClC"/>
</dbReference>
<keyword evidence="2 6" id="KW-0812">Transmembrane</keyword>
<comment type="caution">
    <text evidence="7">The sequence shown here is derived from an EMBL/GenBank/DDBJ whole genome shotgun (WGS) entry which is preliminary data.</text>
</comment>
<proteinExistence type="predicted"/>
<name>A0A812MXF2_9DINO</name>
<evidence type="ECO:0000313" key="7">
    <source>
        <dbReference type="EMBL" id="CAE7284592.1"/>
    </source>
</evidence>
<dbReference type="PANTHER" id="PTHR45720">
    <property type="entry name" value="CHLORIDE CHANNEL PROTEIN 2"/>
    <property type="match status" value="1"/>
</dbReference>
<protein>
    <submittedName>
        <fullName evidence="7">Clcn2 protein</fullName>
    </submittedName>
</protein>
<sequence>EKRVNSSHGAHGAGGSGVGSAVSKLLLAACAVGVGASFSAPIGGVIFALELMMPQTYDAFAYWGCFTAGIIGAITYAVERTLTSGGAEILPLISSNVPVSPT</sequence>
<dbReference type="AlphaFoldDB" id="A0A812MXF2"/>
<organism evidence="7 8">
    <name type="scientific">Symbiodinium necroappetens</name>
    <dbReference type="NCBI Taxonomy" id="1628268"/>
    <lineage>
        <taxon>Eukaryota</taxon>
        <taxon>Sar</taxon>
        <taxon>Alveolata</taxon>
        <taxon>Dinophyceae</taxon>
        <taxon>Suessiales</taxon>
        <taxon>Symbiodiniaceae</taxon>
        <taxon>Symbiodinium</taxon>
    </lineage>
</organism>
<comment type="subcellular location">
    <subcellularLocation>
        <location evidence="1">Membrane</location>
        <topology evidence="1">Multi-pass membrane protein</topology>
    </subcellularLocation>
</comment>
<dbReference type="Pfam" id="PF00654">
    <property type="entry name" value="Voltage_CLC"/>
    <property type="match status" value="1"/>
</dbReference>
<evidence type="ECO:0000256" key="1">
    <source>
        <dbReference type="ARBA" id="ARBA00004141"/>
    </source>
</evidence>
<evidence type="ECO:0000313" key="8">
    <source>
        <dbReference type="Proteomes" id="UP000601435"/>
    </source>
</evidence>
<dbReference type="InterPro" id="IPR050970">
    <property type="entry name" value="Cl_channel_volt-gated"/>
</dbReference>
<dbReference type="InterPro" id="IPR014743">
    <property type="entry name" value="Cl-channel_core"/>
</dbReference>
<keyword evidence="4 6" id="KW-1133">Transmembrane helix</keyword>
<feature type="transmembrane region" description="Helical" evidence="6">
    <location>
        <begin position="25"/>
        <end position="48"/>
    </location>
</feature>
<reference evidence="7" key="1">
    <citation type="submission" date="2021-02" db="EMBL/GenBank/DDBJ databases">
        <authorList>
            <person name="Dougan E. K."/>
            <person name="Rhodes N."/>
            <person name="Thang M."/>
            <person name="Chan C."/>
        </authorList>
    </citation>
    <scope>NUCLEOTIDE SEQUENCE</scope>
</reference>
<evidence type="ECO:0000256" key="2">
    <source>
        <dbReference type="ARBA" id="ARBA00022692"/>
    </source>
</evidence>